<dbReference type="PANTHER" id="PTHR24015:SF46">
    <property type="entry name" value="OS12G0181900 PROTEIN"/>
    <property type="match status" value="1"/>
</dbReference>
<keyword evidence="4" id="KW-1185">Reference proteome</keyword>
<dbReference type="FunFam" id="1.25.40.10:FF:000344">
    <property type="entry name" value="Pentatricopeptide repeat-containing protein"/>
    <property type="match status" value="1"/>
</dbReference>
<dbReference type="PANTHER" id="PTHR24015">
    <property type="entry name" value="OS07G0578800 PROTEIN-RELATED"/>
    <property type="match status" value="1"/>
</dbReference>
<dbReference type="EMBL" id="JAUJYO010000001">
    <property type="protein sequence ID" value="KAK1325859.1"/>
    <property type="molecule type" value="Genomic_DNA"/>
</dbReference>
<protein>
    <submittedName>
        <fullName evidence="3">Pentatricopeptide repeat-containing protein</fullName>
    </submittedName>
</protein>
<dbReference type="InterPro" id="IPR046848">
    <property type="entry name" value="E_motif"/>
</dbReference>
<reference evidence="3" key="1">
    <citation type="journal article" date="2023" name="Nat. Commun.">
        <title>Diploid and tetraploid genomes of Acorus and the evolution of monocots.</title>
        <authorList>
            <person name="Ma L."/>
            <person name="Liu K.W."/>
            <person name="Li Z."/>
            <person name="Hsiao Y.Y."/>
            <person name="Qi Y."/>
            <person name="Fu T."/>
            <person name="Tang G.D."/>
            <person name="Zhang D."/>
            <person name="Sun W.H."/>
            <person name="Liu D.K."/>
            <person name="Li Y."/>
            <person name="Chen G.Z."/>
            <person name="Liu X.D."/>
            <person name="Liao X.Y."/>
            <person name="Jiang Y.T."/>
            <person name="Yu X."/>
            <person name="Hao Y."/>
            <person name="Huang J."/>
            <person name="Zhao X.W."/>
            <person name="Ke S."/>
            <person name="Chen Y.Y."/>
            <person name="Wu W.L."/>
            <person name="Hsu J.L."/>
            <person name="Lin Y.F."/>
            <person name="Huang M.D."/>
            <person name="Li C.Y."/>
            <person name="Huang L."/>
            <person name="Wang Z.W."/>
            <person name="Zhao X."/>
            <person name="Zhong W.Y."/>
            <person name="Peng D.H."/>
            <person name="Ahmad S."/>
            <person name="Lan S."/>
            <person name="Zhang J.S."/>
            <person name="Tsai W.C."/>
            <person name="Van de Peer Y."/>
            <person name="Liu Z.J."/>
        </authorList>
    </citation>
    <scope>NUCLEOTIDE SEQUENCE</scope>
    <source>
        <strain evidence="3">CP</strain>
    </source>
</reference>
<dbReference type="InterPro" id="IPR011990">
    <property type="entry name" value="TPR-like_helical_dom_sf"/>
</dbReference>
<sequence>MEQPFTPHSPILKALQSAGPRAGLLRLLHARIIVSGLHHSLPVLTNLLTSLSTASPSPSPAYLLRILSSVPRPDAFLFDSLIRAASRSSLPSVALLAYRRRIRLRNLPLSNYTLTAVIRSCALLSASRTGRQIHAHAVALGFASDRFAQSALVAFYAKSGDPSFARQVFDGIPDRNIIAWNTMISGYEQNGLAEEAVELFLDMREANVEPDSATLVSVLSACAQSGASELGNWVHDYIVNRALPVDVVLGTSLVNMHVRCGNLSEARRVFDWMPERNVVAWTSMISGYGIHGCGCEAVELFKRMRSSEGAPRPNDVTFVAVLSACAHAGLVEEGREAYACMEREYGIVPQSEHHVCMVDMYARAGLLYEAKRFVEVCVHGEPAPAVWTAMMGACWVRKEYGLGADVAERLLEVEPDHPGHYVMLSNMFALAGRGELVEAVRRKMVRKRLKKLVGYSSVEIDGAGHVFRMGDRAHPWMGEIRRCLEGLAREMREAGCAVRMEEEIGLL</sequence>
<evidence type="ECO:0000313" key="4">
    <source>
        <dbReference type="Proteomes" id="UP001180020"/>
    </source>
</evidence>
<proteinExistence type="predicted"/>
<organism evidence="3 4">
    <name type="scientific">Acorus calamus</name>
    <name type="common">Sweet flag</name>
    <dbReference type="NCBI Taxonomy" id="4465"/>
    <lineage>
        <taxon>Eukaryota</taxon>
        <taxon>Viridiplantae</taxon>
        <taxon>Streptophyta</taxon>
        <taxon>Embryophyta</taxon>
        <taxon>Tracheophyta</taxon>
        <taxon>Spermatophyta</taxon>
        <taxon>Magnoliopsida</taxon>
        <taxon>Liliopsida</taxon>
        <taxon>Acoraceae</taxon>
        <taxon>Acorus</taxon>
    </lineage>
</organism>
<accession>A0AAV9FKV7</accession>
<feature type="repeat" description="PPR" evidence="2">
    <location>
        <begin position="277"/>
        <end position="311"/>
    </location>
</feature>
<dbReference type="InterPro" id="IPR046960">
    <property type="entry name" value="PPR_At4g14850-like_plant"/>
</dbReference>
<dbReference type="InterPro" id="IPR002885">
    <property type="entry name" value="PPR_rpt"/>
</dbReference>
<dbReference type="GO" id="GO:0099402">
    <property type="term" value="P:plant organ development"/>
    <property type="evidence" value="ECO:0007669"/>
    <property type="project" value="UniProtKB-ARBA"/>
</dbReference>
<keyword evidence="1" id="KW-0677">Repeat</keyword>
<gene>
    <name evidence="3" type="primary">PCMP-H6</name>
    <name evidence="3" type="ORF">QJS10_CPA01g02016</name>
</gene>
<evidence type="ECO:0000256" key="2">
    <source>
        <dbReference type="PROSITE-ProRule" id="PRU00708"/>
    </source>
</evidence>
<dbReference type="Pfam" id="PF13041">
    <property type="entry name" value="PPR_2"/>
    <property type="match status" value="2"/>
</dbReference>
<dbReference type="NCBIfam" id="TIGR00756">
    <property type="entry name" value="PPR"/>
    <property type="match status" value="2"/>
</dbReference>
<evidence type="ECO:0000256" key="1">
    <source>
        <dbReference type="ARBA" id="ARBA00022737"/>
    </source>
</evidence>
<evidence type="ECO:0000313" key="3">
    <source>
        <dbReference type="EMBL" id="KAK1325859.1"/>
    </source>
</evidence>
<dbReference type="AlphaFoldDB" id="A0AAV9FKV7"/>
<dbReference type="PROSITE" id="PS51375">
    <property type="entry name" value="PPR"/>
    <property type="match status" value="2"/>
</dbReference>
<dbReference type="GO" id="GO:0003723">
    <property type="term" value="F:RNA binding"/>
    <property type="evidence" value="ECO:0007669"/>
    <property type="project" value="InterPro"/>
</dbReference>
<dbReference type="GO" id="GO:0009451">
    <property type="term" value="P:RNA modification"/>
    <property type="evidence" value="ECO:0007669"/>
    <property type="project" value="InterPro"/>
</dbReference>
<name>A0AAV9FKV7_ACOCL</name>
<dbReference type="Pfam" id="PF20431">
    <property type="entry name" value="E_motif"/>
    <property type="match status" value="1"/>
</dbReference>
<dbReference type="Proteomes" id="UP001180020">
    <property type="component" value="Unassembled WGS sequence"/>
</dbReference>
<comment type="caution">
    <text evidence="3">The sequence shown here is derived from an EMBL/GenBank/DDBJ whole genome shotgun (WGS) entry which is preliminary data.</text>
</comment>
<dbReference type="FunFam" id="1.25.40.10:FF:000158">
    <property type="entry name" value="pentatricopeptide repeat-containing protein At2g33680"/>
    <property type="match status" value="1"/>
</dbReference>
<feature type="repeat" description="PPR" evidence="2">
    <location>
        <begin position="176"/>
        <end position="210"/>
    </location>
</feature>
<dbReference type="Gene3D" id="1.25.40.10">
    <property type="entry name" value="Tetratricopeptide repeat domain"/>
    <property type="match status" value="2"/>
</dbReference>
<reference evidence="3" key="2">
    <citation type="submission" date="2023-06" db="EMBL/GenBank/DDBJ databases">
        <authorList>
            <person name="Ma L."/>
            <person name="Liu K.-W."/>
            <person name="Li Z."/>
            <person name="Hsiao Y.-Y."/>
            <person name="Qi Y."/>
            <person name="Fu T."/>
            <person name="Tang G."/>
            <person name="Zhang D."/>
            <person name="Sun W.-H."/>
            <person name="Liu D.-K."/>
            <person name="Li Y."/>
            <person name="Chen G.-Z."/>
            <person name="Liu X.-D."/>
            <person name="Liao X.-Y."/>
            <person name="Jiang Y.-T."/>
            <person name="Yu X."/>
            <person name="Hao Y."/>
            <person name="Huang J."/>
            <person name="Zhao X.-W."/>
            <person name="Ke S."/>
            <person name="Chen Y.-Y."/>
            <person name="Wu W.-L."/>
            <person name="Hsu J.-L."/>
            <person name="Lin Y.-F."/>
            <person name="Huang M.-D."/>
            <person name="Li C.-Y."/>
            <person name="Huang L."/>
            <person name="Wang Z.-W."/>
            <person name="Zhao X."/>
            <person name="Zhong W.-Y."/>
            <person name="Peng D.-H."/>
            <person name="Ahmad S."/>
            <person name="Lan S."/>
            <person name="Zhang J.-S."/>
            <person name="Tsai W.-C."/>
            <person name="Van De Peer Y."/>
            <person name="Liu Z.-J."/>
        </authorList>
    </citation>
    <scope>NUCLEOTIDE SEQUENCE</scope>
    <source>
        <strain evidence="3">CP</strain>
        <tissue evidence="3">Leaves</tissue>
    </source>
</reference>